<reference evidence="1 2" key="1">
    <citation type="journal article" date="2013" name="Genome Announc.">
        <title>Draft Genome Sequence of Aeromonas molluscorum Strain 848TT, Isolated from Bivalve Molluscs.</title>
        <authorList>
            <person name="Spataro N."/>
            <person name="Farfan M."/>
            <person name="Albarral V."/>
            <person name="Sanglas A."/>
            <person name="Loren J.G."/>
            <person name="Fuste M.C."/>
            <person name="Bosch E."/>
        </authorList>
    </citation>
    <scope>NUCLEOTIDE SEQUENCE [LARGE SCALE GENOMIC DNA]</scope>
    <source>
        <strain evidence="1 2">848</strain>
    </source>
</reference>
<protein>
    <submittedName>
        <fullName evidence="1">Uncharacterized protein</fullName>
    </submittedName>
</protein>
<sequence length="109" mass="12317">MTCDDYLAQHRAPLAWTVRQFLAQQIDYDALQDMSWQLLGQWQAVCQDAADKQASSPQESVFWHLLHSLHLWSQDELAEDPALRHQLRDCAACLMGEGPAPLGCIGTRP</sequence>
<organism evidence="1 2">
    <name type="scientific">Aeromonas molluscorum 848</name>
    <dbReference type="NCBI Taxonomy" id="1268236"/>
    <lineage>
        <taxon>Bacteria</taxon>
        <taxon>Pseudomonadati</taxon>
        <taxon>Pseudomonadota</taxon>
        <taxon>Gammaproteobacteria</taxon>
        <taxon>Aeromonadales</taxon>
        <taxon>Aeromonadaceae</taxon>
        <taxon>Aeromonas</taxon>
    </lineage>
</organism>
<dbReference type="OrthoDB" id="6267605at2"/>
<proteinExistence type="predicted"/>
<dbReference type="Proteomes" id="UP000013526">
    <property type="component" value="Unassembled WGS sequence"/>
</dbReference>
<dbReference type="AlphaFoldDB" id="R1F9Z1"/>
<name>R1F9Z1_9GAMM</name>
<accession>R1F9Z1</accession>
<gene>
    <name evidence="1" type="ORF">G113_03059</name>
</gene>
<dbReference type="EMBL" id="AQGQ01000009">
    <property type="protein sequence ID" value="EOD56538.1"/>
    <property type="molecule type" value="Genomic_DNA"/>
</dbReference>
<keyword evidence="2" id="KW-1185">Reference proteome</keyword>
<evidence type="ECO:0000313" key="1">
    <source>
        <dbReference type="EMBL" id="EOD56538.1"/>
    </source>
</evidence>
<dbReference type="PATRIC" id="fig|1268236.3.peg.614"/>
<dbReference type="RefSeq" id="WP_005893312.1">
    <property type="nucleotide sequence ID" value="NZ_AQGQ01000009.1"/>
</dbReference>
<evidence type="ECO:0000313" key="2">
    <source>
        <dbReference type="Proteomes" id="UP000013526"/>
    </source>
</evidence>
<comment type="caution">
    <text evidence="1">The sequence shown here is derived from an EMBL/GenBank/DDBJ whole genome shotgun (WGS) entry which is preliminary data.</text>
</comment>